<evidence type="ECO:0008006" key="4">
    <source>
        <dbReference type="Google" id="ProtNLM"/>
    </source>
</evidence>
<accession>A0A8C5FMC6</accession>
<dbReference type="InterPro" id="IPR037443">
    <property type="entry name" value="LURAP1"/>
</dbReference>
<protein>
    <recommendedName>
        <fullName evidence="4">Leucine rich adaptor protein 1</fullName>
    </recommendedName>
</protein>
<name>A0A8C5FMC6_GADMO</name>
<dbReference type="Proteomes" id="UP000694546">
    <property type="component" value="Chromosome 12"/>
</dbReference>
<dbReference type="GO" id="GO:0043123">
    <property type="term" value="P:positive regulation of canonical NF-kappaB signal transduction"/>
    <property type="evidence" value="ECO:0007669"/>
    <property type="project" value="InterPro"/>
</dbReference>
<feature type="region of interest" description="Disordered" evidence="1">
    <location>
        <begin position="157"/>
        <end position="182"/>
    </location>
</feature>
<dbReference type="InterPro" id="IPR039499">
    <property type="entry name" value="LURA1/LRA25"/>
</dbReference>
<evidence type="ECO:0000313" key="3">
    <source>
        <dbReference type="Proteomes" id="UP000694546"/>
    </source>
</evidence>
<feature type="region of interest" description="Disordered" evidence="1">
    <location>
        <begin position="298"/>
        <end position="317"/>
    </location>
</feature>
<evidence type="ECO:0000256" key="1">
    <source>
        <dbReference type="SAM" id="MobiDB-lite"/>
    </source>
</evidence>
<reference evidence="2" key="2">
    <citation type="submission" date="2025-09" db="UniProtKB">
        <authorList>
            <consortium name="Ensembl"/>
        </authorList>
    </citation>
    <scope>IDENTIFICATION</scope>
</reference>
<keyword evidence="3" id="KW-1185">Reference proteome</keyword>
<organism evidence="2 3">
    <name type="scientific">Gadus morhua</name>
    <name type="common">Atlantic cod</name>
    <dbReference type="NCBI Taxonomy" id="8049"/>
    <lineage>
        <taxon>Eukaryota</taxon>
        <taxon>Metazoa</taxon>
        <taxon>Chordata</taxon>
        <taxon>Craniata</taxon>
        <taxon>Vertebrata</taxon>
        <taxon>Euteleostomi</taxon>
        <taxon>Actinopterygii</taxon>
        <taxon>Neopterygii</taxon>
        <taxon>Teleostei</taxon>
        <taxon>Neoteleostei</taxon>
        <taxon>Acanthomorphata</taxon>
        <taxon>Zeiogadaria</taxon>
        <taxon>Gadariae</taxon>
        <taxon>Gadiformes</taxon>
        <taxon>Gadoidei</taxon>
        <taxon>Gadidae</taxon>
        <taxon>Gadus</taxon>
    </lineage>
</organism>
<dbReference type="GO" id="GO:0001819">
    <property type="term" value="P:positive regulation of cytokine production"/>
    <property type="evidence" value="ECO:0007669"/>
    <property type="project" value="TreeGrafter"/>
</dbReference>
<dbReference type="Ensembl" id="ENSGMOT00000037963.1">
    <property type="protein sequence ID" value="ENSGMOP00000047409.1"/>
    <property type="gene ID" value="ENSGMOG00000034626.1"/>
</dbReference>
<reference evidence="2" key="1">
    <citation type="submission" date="2025-08" db="UniProtKB">
        <authorList>
            <consortium name="Ensembl"/>
        </authorList>
    </citation>
    <scope>IDENTIFICATION</scope>
</reference>
<proteinExistence type="predicted"/>
<dbReference type="OMA" id="KQGAPIW"/>
<dbReference type="PANTHER" id="PTHR33767">
    <property type="entry name" value="LEUCINE RICH ADAPTOR PROTEIN 1-LIKE"/>
    <property type="match status" value="1"/>
</dbReference>
<evidence type="ECO:0000313" key="2">
    <source>
        <dbReference type="Ensembl" id="ENSGMOP00000047409.1"/>
    </source>
</evidence>
<dbReference type="AlphaFoldDB" id="A0A8C5FMC6"/>
<dbReference type="PANTHER" id="PTHR33767:SF2">
    <property type="entry name" value="LEUCINE RICH ADAPTOR PROTEIN 1"/>
    <property type="match status" value="1"/>
</dbReference>
<dbReference type="GeneTree" id="ENSGT00530000063790"/>
<dbReference type="Pfam" id="PF14854">
    <property type="entry name" value="LURAP"/>
    <property type="match status" value="1"/>
</dbReference>
<dbReference type="OrthoDB" id="8911462at2759"/>
<gene>
    <name evidence="2" type="primary">lurap1</name>
</gene>
<sequence length="365" mass="38529">MDDGANGETVLPDLRDIEVKIGRKIPEGLIKCMRDEASSMKGHEIAAADRDAGKKGLDEKIRKLKIDMAFLRSLDVKILQQLLALHEGMEAVRWLAEERSTLNSRCSSLTSSQYSLGEGPDTSWRGSWSSLHDPNDKLDNISIGSYLDTLADDMDEYGPTSSESVLCSPTAARPPGPDVAPAGGRTGSLAPSAVEGAGGCAGTSARTGPLTANVPDGRLMGTGAGSVAEATAVAAAGAAKGGSRSIATGKKAAAACQAKEGPKGEAAIWTKTKELGKKDPVSKDIGQARPVKNMGTLEESAKKTSGSDPIQPCLSEKLGKSHSPKYKAYTNGKKDLDTCKMNGKMHLEYDAHWRWVQSQDDVTFL</sequence>